<dbReference type="AlphaFoldDB" id="A0A401FVY1"/>
<dbReference type="OrthoDB" id="9768433at2"/>
<dbReference type="Pfam" id="PF19583">
    <property type="entry name" value="ODP"/>
    <property type="match status" value="1"/>
</dbReference>
<keyword evidence="2" id="KW-0378">Hydrolase</keyword>
<dbReference type="SUPFAM" id="SSF56281">
    <property type="entry name" value="Metallo-hydrolase/oxidoreductase"/>
    <property type="match status" value="1"/>
</dbReference>
<protein>
    <submittedName>
        <fullName evidence="2">MBL fold metallo-hydrolase</fullName>
    </submittedName>
</protein>
<dbReference type="PANTHER" id="PTHR43041">
    <property type="entry name" value="HYDROLASE, METALLO-BETA-LACTAMASE SUPERFAMILY"/>
    <property type="match status" value="1"/>
</dbReference>
<dbReference type="RefSeq" id="WP_124328451.1">
    <property type="nucleotide sequence ID" value="NZ_BEXT01000001.1"/>
</dbReference>
<reference evidence="3" key="2">
    <citation type="submission" date="2019-01" db="EMBL/GenBank/DDBJ databases">
        <title>Genome sequence of Desulfonema ishimotonii strain Tokyo 01.</title>
        <authorList>
            <person name="Fukui M."/>
        </authorList>
    </citation>
    <scope>NUCLEOTIDE SEQUENCE [LARGE SCALE GENOMIC DNA]</scope>
    <source>
        <strain evidence="3">Tokyo 01</strain>
    </source>
</reference>
<feature type="domain" description="Metallo-beta-lactamase" evidence="1">
    <location>
        <begin position="25"/>
        <end position="214"/>
    </location>
</feature>
<dbReference type="SMART" id="SM00849">
    <property type="entry name" value="Lactamase_B"/>
    <property type="match status" value="1"/>
</dbReference>
<dbReference type="Proteomes" id="UP000288096">
    <property type="component" value="Unassembled WGS sequence"/>
</dbReference>
<keyword evidence="3" id="KW-1185">Reference proteome</keyword>
<sequence length="249" mass="27939">MITLFESDGHKNIMFNDLTSGAMVQANQHIIADGKACMVLDPGGHKVYAKLFPQISSVCPIDGLEHIFFSHQDPDIIAAANGWLMVTDATAWLPELWMRFLPHFGVDRLVMERVRPIPDQGMTLTLNGSPLRLIPAHFLHSPGNFQVYDPVSKILYSGDLGASLGNEYIFAEDFDAHIAYMEGFHKRYMPSGRALKMWVRMVRSLDVEMIAPQHGAVFSGREMVDRFIGWIDQLSCGLDLMDDAFVVPE</sequence>
<proteinExistence type="predicted"/>
<name>A0A401FVY1_9BACT</name>
<dbReference type="CDD" id="cd07709">
    <property type="entry name" value="flavodiiron_proteins_MBL-fold"/>
    <property type="match status" value="1"/>
</dbReference>
<accession>A0A401FVY1</accession>
<dbReference type="InterPro" id="IPR001279">
    <property type="entry name" value="Metallo-B-lactamas"/>
</dbReference>
<evidence type="ECO:0000313" key="2">
    <source>
        <dbReference type="EMBL" id="GBC61120.1"/>
    </source>
</evidence>
<evidence type="ECO:0000259" key="1">
    <source>
        <dbReference type="SMART" id="SM00849"/>
    </source>
</evidence>
<dbReference type="EMBL" id="BEXT01000001">
    <property type="protein sequence ID" value="GBC61120.1"/>
    <property type="molecule type" value="Genomic_DNA"/>
</dbReference>
<evidence type="ECO:0000313" key="3">
    <source>
        <dbReference type="Proteomes" id="UP000288096"/>
    </source>
</evidence>
<gene>
    <name evidence="2" type="ORF">DENIS_2080</name>
</gene>
<dbReference type="InterPro" id="IPR036866">
    <property type="entry name" value="RibonucZ/Hydroxyglut_hydro"/>
</dbReference>
<dbReference type="GO" id="GO:0016787">
    <property type="term" value="F:hydrolase activity"/>
    <property type="evidence" value="ECO:0007669"/>
    <property type="project" value="UniProtKB-KW"/>
</dbReference>
<dbReference type="Gene3D" id="3.60.15.10">
    <property type="entry name" value="Ribonuclease Z/Hydroxyacylglutathione hydrolase-like"/>
    <property type="match status" value="1"/>
</dbReference>
<dbReference type="InterPro" id="IPR045761">
    <property type="entry name" value="ODP_dom"/>
</dbReference>
<reference evidence="3" key="1">
    <citation type="submission" date="2017-11" db="EMBL/GenBank/DDBJ databases">
        <authorList>
            <person name="Watanabe M."/>
            <person name="Kojima H."/>
        </authorList>
    </citation>
    <scope>NUCLEOTIDE SEQUENCE [LARGE SCALE GENOMIC DNA]</scope>
    <source>
        <strain evidence="3">Tokyo 01</strain>
    </source>
</reference>
<organism evidence="2 3">
    <name type="scientific">Desulfonema ishimotonii</name>
    <dbReference type="NCBI Taxonomy" id="45657"/>
    <lineage>
        <taxon>Bacteria</taxon>
        <taxon>Pseudomonadati</taxon>
        <taxon>Thermodesulfobacteriota</taxon>
        <taxon>Desulfobacteria</taxon>
        <taxon>Desulfobacterales</taxon>
        <taxon>Desulfococcaceae</taxon>
        <taxon>Desulfonema</taxon>
    </lineage>
</organism>
<dbReference type="PANTHER" id="PTHR43041:SF1">
    <property type="entry name" value="METALLO-BETA-LACTAMASE DOMAIN-CONTAINING PROTEIN"/>
    <property type="match status" value="1"/>
</dbReference>
<comment type="caution">
    <text evidence="2">The sequence shown here is derived from an EMBL/GenBank/DDBJ whole genome shotgun (WGS) entry which is preliminary data.</text>
</comment>